<protein>
    <recommendedName>
        <fullName evidence="1">ATP-dependent DNA helicase</fullName>
        <ecNumber evidence="1">5.6.2.3</ecNumber>
    </recommendedName>
</protein>
<dbReference type="SUPFAM" id="SSF52540">
    <property type="entry name" value="P-loop containing nucleoside triphosphate hydrolases"/>
    <property type="match status" value="1"/>
</dbReference>
<keyword evidence="1" id="KW-0234">DNA repair</keyword>
<gene>
    <name evidence="5" type="primary">LOC106820811</name>
</gene>
<keyword evidence="1" id="KW-0378">Hydrolase</keyword>
<proteinExistence type="inferred from homology"/>
<accession>A0ABM1F8U5</accession>
<evidence type="ECO:0000313" key="4">
    <source>
        <dbReference type="Proteomes" id="UP000695022"/>
    </source>
</evidence>
<dbReference type="InterPro" id="IPR027417">
    <property type="entry name" value="P-loop_NTPase"/>
</dbReference>
<organism evidence="4 5">
    <name type="scientific">Priapulus caudatus</name>
    <name type="common">Priapulid worm</name>
    <dbReference type="NCBI Taxonomy" id="37621"/>
    <lineage>
        <taxon>Eukaryota</taxon>
        <taxon>Metazoa</taxon>
        <taxon>Ecdysozoa</taxon>
        <taxon>Scalidophora</taxon>
        <taxon>Priapulida</taxon>
        <taxon>Priapulimorpha</taxon>
        <taxon>Priapulimorphida</taxon>
        <taxon>Priapulidae</taxon>
        <taxon>Priapulus</taxon>
    </lineage>
</organism>
<evidence type="ECO:0000259" key="3">
    <source>
        <dbReference type="Pfam" id="PF21530"/>
    </source>
</evidence>
<name>A0ABM1F8U5_PRICU</name>
<keyword evidence="1" id="KW-0347">Helicase</keyword>
<dbReference type="Pfam" id="PF05970">
    <property type="entry name" value="PIF1"/>
    <property type="match status" value="1"/>
</dbReference>
<dbReference type="Pfam" id="PF21530">
    <property type="entry name" value="Pif1_2B_dom"/>
    <property type="match status" value="1"/>
</dbReference>
<dbReference type="PANTHER" id="PTHR10492">
    <property type="match status" value="1"/>
</dbReference>
<feature type="domain" description="DNA helicase Pif1-like DEAD-box helicase" evidence="2">
    <location>
        <begin position="9"/>
        <end position="84"/>
    </location>
</feature>
<keyword evidence="1" id="KW-0067">ATP-binding</keyword>
<evidence type="ECO:0000259" key="2">
    <source>
        <dbReference type="Pfam" id="PF05970"/>
    </source>
</evidence>
<dbReference type="Proteomes" id="UP000695022">
    <property type="component" value="Unplaced"/>
</dbReference>
<reference evidence="5" key="1">
    <citation type="submission" date="2025-08" db="UniProtKB">
        <authorList>
            <consortium name="RefSeq"/>
        </authorList>
    </citation>
    <scope>IDENTIFICATION</scope>
</reference>
<dbReference type="RefSeq" id="XP_014680866.1">
    <property type="nucleotide sequence ID" value="XM_014825380.1"/>
</dbReference>
<evidence type="ECO:0000256" key="1">
    <source>
        <dbReference type="RuleBase" id="RU363044"/>
    </source>
</evidence>
<comment type="similarity">
    <text evidence="1">Belongs to the helicase family.</text>
</comment>
<evidence type="ECO:0000313" key="5">
    <source>
        <dbReference type="RefSeq" id="XP_014680866.1"/>
    </source>
</evidence>
<feature type="domain" description="DNA helicase Pif1-like 2B" evidence="3">
    <location>
        <begin position="170"/>
        <end position="216"/>
    </location>
</feature>
<dbReference type="PANTHER" id="PTHR10492:SF57">
    <property type="entry name" value="ATP-DEPENDENT DNA HELICASE"/>
    <property type="match status" value="1"/>
</dbReference>
<keyword evidence="1" id="KW-0227">DNA damage</keyword>
<comment type="catalytic activity">
    <reaction evidence="1">
        <text>ATP + H2O = ADP + phosphate + H(+)</text>
        <dbReference type="Rhea" id="RHEA:13065"/>
        <dbReference type="ChEBI" id="CHEBI:15377"/>
        <dbReference type="ChEBI" id="CHEBI:15378"/>
        <dbReference type="ChEBI" id="CHEBI:30616"/>
        <dbReference type="ChEBI" id="CHEBI:43474"/>
        <dbReference type="ChEBI" id="CHEBI:456216"/>
        <dbReference type="EC" id="5.6.2.3"/>
    </reaction>
</comment>
<dbReference type="GeneID" id="106820811"/>
<keyword evidence="1" id="KW-0233">DNA recombination</keyword>
<keyword evidence="4" id="KW-1185">Reference proteome</keyword>
<sequence>MLQDIPGIDVPFGSKIFLMGGDFRQVLPVVPKQSQTIIENCLKRSILWPHFKVVKLTKNMRTRKNQQHYAQWLLQLGNGELNSQLTNAPPSSIEIPSQCNIISEQDNIVDAVFTNVSVPQELSNSVIPTPLNETLNDKVIKKLPGLSKTYTSTDKAISHDENEANNYSMEFLYSITPTGIPPHRLILKPGAIIMLLRNLDITKEFYNGTRLYIRNLHDYILDAEILTRSHVSQRVLILRVKLAPSDANISFTLQRIQFSIRLAYSMTINKSQGQSFNKLGLYLPAPVFSHGQLCCLFTCQRLLQHLHQSGQTFITRPFQQQDPHAKCHLQGNLLKD</sequence>
<dbReference type="InterPro" id="IPR049163">
    <property type="entry name" value="Pif1-like_2B_dom"/>
</dbReference>
<dbReference type="InterPro" id="IPR010285">
    <property type="entry name" value="DNA_helicase_pif1-like_DEAD"/>
</dbReference>
<dbReference type="EC" id="5.6.2.3" evidence="1"/>
<comment type="cofactor">
    <cofactor evidence="1">
        <name>Mg(2+)</name>
        <dbReference type="ChEBI" id="CHEBI:18420"/>
    </cofactor>
</comment>
<keyword evidence="1" id="KW-0547">Nucleotide-binding</keyword>